<dbReference type="Gene3D" id="1.10.390.10">
    <property type="entry name" value="Neutral Protease Domain 2"/>
    <property type="match status" value="1"/>
</dbReference>
<organism evidence="2 3">
    <name type="scientific">Paenibacillus borealis</name>
    <dbReference type="NCBI Taxonomy" id="160799"/>
    <lineage>
        <taxon>Bacteria</taxon>
        <taxon>Bacillati</taxon>
        <taxon>Bacillota</taxon>
        <taxon>Bacilli</taxon>
        <taxon>Bacillales</taxon>
        <taxon>Paenibacillaceae</taxon>
        <taxon>Paenibacillus</taxon>
    </lineage>
</organism>
<protein>
    <recommendedName>
        <fullName evidence="1">Peptidase M1 membrane alanine aminopeptidase domain-containing protein</fullName>
    </recommendedName>
</protein>
<dbReference type="PANTHER" id="PTHR45726:SF3">
    <property type="entry name" value="LEUKOTRIENE A-4 HYDROLASE"/>
    <property type="match status" value="1"/>
</dbReference>
<evidence type="ECO:0000313" key="3">
    <source>
        <dbReference type="Proteomes" id="UP000187412"/>
    </source>
</evidence>
<dbReference type="InterPro" id="IPR034015">
    <property type="entry name" value="M1_LTA4H"/>
</dbReference>
<dbReference type="SUPFAM" id="SSF55486">
    <property type="entry name" value="Metalloproteases ('zincins'), catalytic domain"/>
    <property type="match status" value="1"/>
</dbReference>
<dbReference type="PANTHER" id="PTHR45726">
    <property type="entry name" value="LEUKOTRIENE A-4 HYDROLASE"/>
    <property type="match status" value="1"/>
</dbReference>
<gene>
    <name evidence="2" type="ORF">BSK56_31975</name>
</gene>
<dbReference type="InterPro" id="IPR027268">
    <property type="entry name" value="Peptidase_M4/M1_CTD_sf"/>
</dbReference>
<evidence type="ECO:0000313" key="2">
    <source>
        <dbReference type="EMBL" id="OMD36699.1"/>
    </source>
</evidence>
<name>A0ABX3GWX2_PAEBO</name>
<keyword evidence="3" id="KW-1185">Reference proteome</keyword>
<feature type="domain" description="Peptidase M1 membrane alanine aminopeptidase" evidence="1">
    <location>
        <begin position="287"/>
        <end position="350"/>
    </location>
</feature>
<accession>A0ABX3GWX2</accession>
<dbReference type="EMBL" id="MPTB01000077">
    <property type="protein sequence ID" value="OMD36699.1"/>
    <property type="molecule type" value="Genomic_DNA"/>
</dbReference>
<proteinExistence type="predicted"/>
<dbReference type="InterPro" id="IPR014782">
    <property type="entry name" value="Peptidase_M1_dom"/>
</dbReference>
<sequence length="432" mass="49763">MSEPVTAPANTGDLSQFTPHPIVNGSKAVYDLDLQMDEQSQFTVKAIIDVTNTSADHWDQLMFYMIPNVFTLPDEHYIYRKDAQFILNNVLINGNKTSYTLDQDSLAVPLKDYLAPSAHTKVEVNYTFTLPEKGIRFARTGQSYDLAQWYPMLATYENGWNKQPYILAIESYHTDFSDFTLHYKLPGKYRVISTSDLDPVESVSGGVLKAEHVKEFMVSFTKDLNPVRQIVDNTEIKVWAGTEDKPHMENALKTAAGALHFFNQNIGTYPHKQLDVILGDRLSMEYPGIVTIYSKEDIKHVIVHEIAHQWFYGVVSSDPFHDGWLDEGMTELATSLYMQDYSYSESLYKPYKQYSNLPLSDYQNGEIGTSLYAQPPLKFRELLEHRKDDGTDFLQAYYKTYQYKQVDTKEFVDFVKAYFGMEDQSFFDGWIK</sequence>
<evidence type="ECO:0000259" key="1">
    <source>
        <dbReference type="Pfam" id="PF01433"/>
    </source>
</evidence>
<comment type="caution">
    <text evidence="2">The sequence shown here is derived from an EMBL/GenBank/DDBJ whole genome shotgun (WGS) entry which is preliminary data.</text>
</comment>
<dbReference type="Proteomes" id="UP000187412">
    <property type="component" value="Unassembled WGS sequence"/>
</dbReference>
<dbReference type="CDD" id="cd09604">
    <property type="entry name" value="M1_APN_like"/>
    <property type="match status" value="1"/>
</dbReference>
<dbReference type="Pfam" id="PF01433">
    <property type="entry name" value="Peptidase_M1"/>
    <property type="match status" value="1"/>
</dbReference>
<reference evidence="2 3" key="1">
    <citation type="submission" date="2016-10" db="EMBL/GenBank/DDBJ databases">
        <title>Paenibacillus species isolates.</title>
        <authorList>
            <person name="Beno S.M."/>
        </authorList>
    </citation>
    <scope>NUCLEOTIDE SEQUENCE [LARGE SCALE GENOMIC DNA]</scope>
    <source>
        <strain evidence="2 3">FSL H7-0744</strain>
    </source>
</reference>